<dbReference type="InterPro" id="IPR006553">
    <property type="entry name" value="Leu-rich_rpt_Cys-con_subtyp"/>
</dbReference>
<dbReference type="Pfam" id="PF13516">
    <property type="entry name" value="LRR_6"/>
    <property type="match status" value="1"/>
</dbReference>
<sequence>MVDIKASPLPQIWPKKPTVVLSKFSAWGRFVTDLSFKGRSADSRNLAAVLSVCFNLRSLDISGCNSLFDIRRTVKVHGGRFLEDELERSVLRNSVGHGLQRISLANITSLRNEDVHHVLQAFPHVRDIDLSGCIMDFTGHVGGNRLSTAINGSQLSFRGFLAALRDLSTSCFGGASLCFYLRLNSTCITDHDVEALCCCSLVQLRGLSVDNCRSLTDRGIGALFSSVHSVNHLEEFSMNLPSPDVSFSALLPYLRVLGPKLKRLSFSKLPISSKTQLSSLFSSCCNVEHLDVSSCCVKFTGLPEYLWMNLHCISSLDLSGHFTLSDDDVSVMSLCLKNRLKYLNISSCMKLTDLSLETIFMCFSVSLEVLNSNWCKGFSDVGIMCASQTSDHATGLSSCTRLKELNFSDCHQITGHSFSSLSYSCIPLFENLVHLHLGRLGRFCPDDLVSLCRSAPFLQSLDISRSAVDDSSLNIAFVKLNRTLRKLNLSGCEQLTDLSLRNLSASIPYFQVLDVSFCPHISQRSLQEFKDRMPYLSELKALYVGASVIQVESVSLFPM</sequence>
<dbReference type="Gene3D" id="3.80.10.10">
    <property type="entry name" value="Ribonuclease Inhibitor"/>
    <property type="match status" value="4"/>
</dbReference>
<dbReference type="PANTHER" id="PTHR13318">
    <property type="entry name" value="PARTNER OF PAIRED, ISOFORM B-RELATED"/>
    <property type="match status" value="1"/>
</dbReference>
<dbReference type="SUPFAM" id="SSF52047">
    <property type="entry name" value="RNI-like"/>
    <property type="match status" value="2"/>
</dbReference>
<dbReference type="InterPro" id="IPR032675">
    <property type="entry name" value="LRR_dom_sf"/>
</dbReference>
<evidence type="ECO:0000313" key="2">
    <source>
        <dbReference type="Proteomes" id="UP000728185"/>
    </source>
</evidence>
<keyword evidence="2" id="KW-1185">Reference proteome</keyword>
<dbReference type="SMART" id="SM00367">
    <property type="entry name" value="LRR_CC"/>
    <property type="match status" value="8"/>
</dbReference>
<proteinExistence type="predicted"/>
<dbReference type="AlphaFoldDB" id="A0A8E0RRD3"/>
<protein>
    <submittedName>
        <fullName evidence="1">F-box and leucine-rich repeat protein 14</fullName>
    </submittedName>
</protein>
<dbReference type="InterPro" id="IPR001611">
    <property type="entry name" value="Leu-rich_rpt"/>
</dbReference>
<dbReference type="GO" id="GO:0019005">
    <property type="term" value="C:SCF ubiquitin ligase complex"/>
    <property type="evidence" value="ECO:0007669"/>
    <property type="project" value="TreeGrafter"/>
</dbReference>
<gene>
    <name evidence="1" type="ORF">FBUS_09575</name>
</gene>
<comment type="caution">
    <text evidence="1">The sequence shown here is derived from an EMBL/GenBank/DDBJ whole genome shotgun (WGS) entry which is preliminary data.</text>
</comment>
<accession>A0A8E0RRD3</accession>
<evidence type="ECO:0000313" key="1">
    <source>
        <dbReference type="EMBL" id="KAA0186063.1"/>
    </source>
</evidence>
<organism evidence="1 2">
    <name type="scientific">Fasciolopsis buskii</name>
    <dbReference type="NCBI Taxonomy" id="27845"/>
    <lineage>
        <taxon>Eukaryota</taxon>
        <taxon>Metazoa</taxon>
        <taxon>Spiralia</taxon>
        <taxon>Lophotrochozoa</taxon>
        <taxon>Platyhelminthes</taxon>
        <taxon>Trematoda</taxon>
        <taxon>Digenea</taxon>
        <taxon>Plagiorchiida</taxon>
        <taxon>Echinostomata</taxon>
        <taxon>Echinostomatoidea</taxon>
        <taxon>Fasciolidae</taxon>
        <taxon>Fasciolopsis</taxon>
    </lineage>
</organism>
<dbReference type="GO" id="GO:0031146">
    <property type="term" value="P:SCF-dependent proteasomal ubiquitin-dependent protein catabolic process"/>
    <property type="evidence" value="ECO:0007669"/>
    <property type="project" value="TreeGrafter"/>
</dbReference>
<reference evidence="1" key="1">
    <citation type="submission" date="2019-05" db="EMBL/GenBank/DDBJ databases">
        <title>Annotation for the trematode Fasciolopsis buski.</title>
        <authorList>
            <person name="Choi Y.-J."/>
        </authorList>
    </citation>
    <scope>NUCLEOTIDE SEQUENCE</scope>
    <source>
        <strain evidence="1">HT</strain>
        <tissue evidence="1">Whole worm</tissue>
    </source>
</reference>
<dbReference type="EMBL" id="LUCM01009994">
    <property type="protein sequence ID" value="KAA0186063.1"/>
    <property type="molecule type" value="Genomic_DNA"/>
</dbReference>
<dbReference type="Proteomes" id="UP000728185">
    <property type="component" value="Unassembled WGS sequence"/>
</dbReference>
<name>A0A8E0RRD3_9TREM</name>
<dbReference type="OrthoDB" id="27842at2759"/>